<evidence type="ECO:0000256" key="3">
    <source>
        <dbReference type="ARBA" id="ARBA00022692"/>
    </source>
</evidence>
<evidence type="ECO:0000256" key="5">
    <source>
        <dbReference type="ARBA" id="ARBA00023136"/>
    </source>
</evidence>
<feature type="transmembrane region" description="Helical" evidence="6">
    <location>
        <begin position="456"/>
        <end position="475"/>
    </location>
</feature>
<evidence type="ECO:0000256" key="2">
    <source>
        <dbReference type="ARBA" id="ARBA00022448"/>
    </source>
</evidence>
<evidence type="ECO:0000256" key="6">
    <source>
        <dbReference type="SAM" id="Phobius"/>
    </source>
</evidence>
<dbReference type="InterPro" id="IPR036259">
    <property type="entry name" value="MFS_trans_sf"/>
</dbReference>
<feature type="transmembrane region" description="Helical" evidence="6">
    <location>
        <begin position="392"/>
        <end position="414"/>
    </location>
</feature>
<comment type="subcellular location">
    <subcellularLocation>
        <location evidence="1">Membrane</location>
        <topology evidence="1">Multi-pass membrane protein</topology>
    </subcellularLocation>
</comment>
<feature type="transmembrane region" description="Helical" evidence="6">
    <location>
        <begin position="426"/>
        <end position="450"/>
    </location>
</feature>
<dbReference type="Gene3D" id="1.20.1250.20">
    <property type="entry name" value="MFS general substrate transporter like domains"/>
    <property type="match status" value="1"/>
</dbReference>
<feature type="transmembrane region" description="Helical" evidence="6">
    <location>
        <begin position="132"/>
        <end position="149"/>
    </location>
</feature>
<name>A0A2T3WBB3_9DEIO</name>
<dbReference type="GO" id="GO:0016020">
    <property type="term" value="C:membrane"/>
    <property type="evidence" value="ECO:0007669"/>
    <property type="project" value="UniProtKB-SubCell"/>
</dbReference>
<keyword evidence="4 6" id="KW-1133">Transmembrane helix</keyword>
<protein>
    <submittedName>
        <fullName evidence="8">MFS transporter</fullName>
    </submittedName>
</protein>
<sequence>MLSLKLTTGAVWHGVLGAPGAPTLEGVTEPPTRLRLPAHAAPAPPPGTQSVDSALAALGTGRFQVRLLLICGLTFAAAAMEVLVMGFALRGITADLGLPGSPVPLLMATFLGMLLGAPFWGLLADRLGRRPVFLTTTVLGVVFGLLGALSPSVEVLFVARVLTGFAVGGTMPVDYSLLSEFLPPARRGRFLVLLESFWAVGTLALAALAYGLSALLPPEAGWRWLLALAALPGVVGLLVRAGVPDSPYWLQVRGRLDEARAALTVVARVNRRALPTAPLSPAPPGAAAARHRDLLGPGWRDRTFLLAGAWFGMSLGYYGIFSWLPAYLRTHGVDLGETYRTAMILAIAQIPGYLLASLLIEWVGRRVTLMGFMLASAAGAYLFLLAGESAVGVLLTSALLSASLLGGWGALYAYTPELFPTPLRAGGMGMVSAFGRLASVLSPLAAAALLGGHLGQALTVFAAAFIISAGCIWGIGIETRGCPLPDGERH</sequence>
<feature type="transmembrane region" description="Helical" evidence="6">
    <location>
        <begin position="190"/>
        <end position="212"/>
    </location>
</feature>
<evidence type="ECO:0000256" key="1">
    <source>
        <dbReference type="ARBA" id="ARBA00004141"/>
    </source>
</evidence>
<feature type="transmembrane region" description="Helical" evidence="6">
    <location>
        <begin position="101"/>
        <end position="120"/>
    </location>
</feature>
<gene>
    <name evidence="8" type="ORF">C8263_02315</name>
</gene>
<accession>A0A2T3WBB3</accession>
<evidence type="ECO:0000259" key="7">
    <source>
        <dbReference type="PROSITE" id="PS50850"/>
    </source>
</evidence>
<dbReference type="PANTHER" id="PTHR23511">
    <property type="entry name" value="SYNAPTIC VESICLE GLYCOPROTEIN 2"/>
    <property type="match status" value="1"/>
</dbReference>
<feature type="transmembrane region" description="Helical" evidence="6">
    <location>
        <begin position="155"/>
        <end position="178"/>
    </location>
</feature>
<feature type="transmembrane region" description="Helical" evidence="6">
    <location>
        <begin position="67"/>
        <end position="89"/>
    </location>
</feature>
<feature type="transmembrane region" description="Helical" evidence="6">
    <location>
        <begin position="224"/>
        <end position="243"/>
    </location>
</feature>
<reference evidence="8 9" key="1">
    <citation type="submission" date="2018-03" db="EMBL/GenBank/DDBJ databases">
        <title>Draft genome of Deinococcus sp. OD32.</title>
        <authorList>
            <person name="Wang X.-P."/>
            <person name="Du Z.-J."/>
        </authorList>
    </citation>
    <scope>NUCLEOTIDE SEQUENCE [LARGE SCALE GENOMIC DNA]</scope>
    <source>
        <strain evidence="8 9">OD32</strain>
    </source>
</reference>
<dbReference type="PROSITE" id="PS50850">
    <property type="entry name" value="MFS"/>
    <property type="match status" value="1"/>
</dbReference>
<keyword evidence="3 6" id="KW-0812">Transmembrane</keyword>
<dbReference type="AlphaFoldDB" id="A0A2T3WBB3"/>
<evidence type="ECO:0000313" key="9">
    <source>
        <dbReference type="Proteomes" id="UP000240317"/>
    </source>
</evidence>
<dbReference type="SUPFAM" id="SSF103473">
    <property type="entry name" value="MFS general substrate transporter"/>
    <property type="match status" value="1"/>
</dbReference>
<dbReference type="PROSITE" id="PS00217">
    <property type="entry name" value="SUGAR_TRANSPORT_2"/>
    <property type="match status" value="1"/>
</dbReference>
<proteinExistence type="predicted"/>
<keyword evidence="9" id="KW-1185">Reference proteome</keyword>
<keyword evidence="2" id="KW-0813">Transport</keyword>
<dbReference type="InterPro" id="IPR005828">
    <property type="entry name" value="MFS_sugar_transport-like"/>
</dbReference>
<dbReference type="PROSITE" id="PS00216">
    <property type="entry name" value="SUGAR_TRANSPORT_1"/>
    <property type="match status" value="1"/>
</dbReference>
<evidence type="ECO:0000313" key="8">
    <source>
        <dbReference type="EMBL" id="PTA69200.1"/>
    </source>
</evidence>
<dbReference type="Proteomes" id="UP000240317">
    <property type="component" value="Unassembled WGS sequence"/>
</dbReference>
<keyword evidence="5 6" id="KW-0472">Membrane</keyword>
<dbReference type="Pfam" id="PF00083">
    <property type="entry name" value="Sugar_tr"/>
    <property type="match status" value="1"/>
</dbReference>
<dbReference type="PANTHER" id="PTHR23511:SF34">
    <property type="entry name" value="SYNAPTIC VESICLE GLYCOPROTEIN 2"/>
    <property type="match status" value="1"/>
</dbReference>
<dbReference type="OrthoDB" id="9787026at2"/>
<dbReference type="InterPro" id="IPR020846">
    <property type="entry name" value="MFS_dom"/>
</dbReference>
<evidence type="ECO:0000256" key="4">
    <source>
        <dbReference type="ARBA" id="ARBA00022989"/>
    </source>
</evidence>
<dbReference type="GO" id="GO:0022857">
    <property type="term" value="F:transmembrane transporter activity"/>
    <property type="evidence" value="ECO:0007669"/>
    <property type="project" value="InterPro"/>
</dbReference>
<comment type="caution">
    <text evidence="8">The sequence shown here is derived from an EMBL/GenBank/DDBJ whole genome shotgun (WGS) entry which is preliminary data.</text>
</comment>
<organism evidence="8 9">
    <name type="scientific">Deinococcus arcticus</name>
    <dbReference type="NCBI Taxonomy" id="2136176"/>
    <lineage>
        <taxon>Bacteria</taxon>
        <taxon>Thermotogati</taxon>
        <taxon>Deinococcota</taxon>
        <taxon>Deinococci</taxon>
        <taxon>Deinococcales</taxon>
        <taxon>Deinococcaceae</taxon>
        <taxon>Deinococcus</taxon>
    </lineage>
</organism>
<dbReference type="EMBL" id="PYSV01000002">
    <property type="protein sequence ID" value="PTA69200.1"/>
    <property type="molecule type" value="Genomic_DNA"/>
</dbReference>
<feature type="transmembrane region" description="Helical" evidence="6">
    <location>
        <begin position="367"/>
        <end position="386"/>
    </location>
</feature>
<dbReference type="InterPro" id="IPR005829">
    <property type="entry name" value="Sugar_transporter_CS"/>
</dbReference>
<feature type="domain" description="Major facilitator superfamily (MFS) profile" evidence="7">
    <location>
        <begin position="67"/>
        <end position="480"/>
    </location>
</feature>
<feature type="transmembrane region" description="Helical" evidence="6">
    <location>
        <begin position="341"/>
        <end position="360"/>
    </location>
</feature>
<feature type="transmembrane region" description="Helical" evidence="6">
    <location>
        <begin position="304"/>
        <end position="321"/>
    </location>
</feature>
<dbReference type="CDD" id="cd17316">
    <property type="entry name" value="MFS_SV2_like"/>
    <property type="match status" value="1"/>
</dbReference>